<evidence type="ECO:0000256" key="1">
    <source>
        <dbReference type="SAM" id="Phobius"/>
    </source>
</evidence>
<keyword evidence="1" id="KW-0472">Membrane</keyword>
<comment type="caution">
    <text evidence="2">The sequence shown here is derived from an EMBL/GenBank/DDBJ whole genome shotgun (WGS) entry which is preliminary data.</text>
</comment>
<keyword evidence="1" id="KW-0812">Transmembrane</keyword>
<evidence type="ECO:0000313" key="3">
    <source>
        <dbReference type="Proteomes" id="UP001353858"/>
    </source>
</evidence>
<feature type="transmembrane region" description="Helical" evidence="1">
    <location>
        <begin position="6"/>
        <end position="26"/>
    </location>
</feature>
<keyword evidence="1" id="KW-1133">Transmembrane helix</keyword>
<protein>
    <submittedName>
        <fullName evidence="2">Uncharacterized protein</fullName>
    </submittedName>
</protein>
<evidence type="ECO:0000313" key="2">
    <source>
        <dbReference type="EMBL" id="KAK4886719.1"/>
    </source>
</evidence>
<keyword evidence="3" id="KW-1185">Reference proteome</keyword>
<proteinExistence type="predicted"/>
<accession>A0AAN7PHN5</accession>
<reference evidence="3" key="1">
    <citation type="submission" date="2023-01" db="EMBL/GenBank/DDBJ databases">
        <title>Key to firefly adult light organ development and bioluminescence: homeobox transcription factors regulate luciferase expression and transportation to peroxisome.</title>
        <authorList>
            <person name="Fu X."/>
        </authorList>
    </citation>
    <scope>NUCLEOTIDE SEQUENCE [LARGE SCALE GENOMIC DNA]</scope>
</reference>
<dbReference type="AlphaFoldDB" id="A0AAN7PHN5"/>
<dbReference type="Proteomes" id="UP001353858">
    <property type="component" value="Unassembled WGS sequence"/>
</dbReference>
<sequence length="104" mass="11927">MFKITAVYFDLVVIIVTIFCGFHLLMSYMGSIEYIMGGSGLENMWSLVYAKASISHMMTGHAYSRSVRAHFLTQLAIRVMLMQQTDIEETTKREISNLQTNFMD</sequence>
<dbReference type="EMBL" id="JARPUR010000001">
    <property type="protein sequence ID" value="KAK4886719.1"/>
    <property type="molecule type" value="Genomic_DNA"/>
</dbReference>
<gene>
    <name evidence="2" type="ORF">RN001_002990</name>
</gene>
<organism evidence="2 3">
    <name type="scientific">Aquatica leii</name>
    <dbReference type="NCBI Taxonomy" id="1421715"/>
    <lineage>
        <taxon>Eukaryota</taxon>
        <taxon>Metazoa</taxon>
        <taxon>Ecdysozoa</taxon>
        <taxon>Arthropoda</taxon>
        <taxon>Hexapoda</taxon>
        <taxon>Insecta</taxon>
        <taxon>Pterygota</taxon>
        <taxon>Neoptera</taxon>
        <taxon>Endopterygota</taxon>
        <taxon>Coleoptera</taxon>
        <taxon>Polyphaga</taxon>
        <taxon>Elateriformia</taxon>
        <taxon>Elateroidea</taxon>
        <taxon>Lampyridae</taxon>
        <taxon>Luciolinae</taxon>
        <taxon>Aquatica</taxon>
    </lineage>
</organism>
<name>A0AAN7PHN5_9COLE</name>